<dbReference type="RefSeq" id="WP_046500170.1">
    <property type="nucleotide sequence ID" value="NZ_CGIH01000053.1"/>
</dbReference>
<dbReference type="SUPFAM" id="SSF56281">
    <property type="entry name" value="Metallo-hydrolase/oxidoreductase"/>
    <property type="match status" value="1"/>
</dbReference>
<feature type="domain" description="Metallo-beta-lactamase" evidence="1">
    <location>
        <begin position="21"/>
        <end position="205"/>
    </location>
</feature>
<proteinExistence type="predicted"/>
<dbReference type="AlphaFoldDB" id="A0A0E4GCF8"/>
<dbReference type="Pfam" id="PF00753">
    <property type="entry name" value="Lactamase_B"/>
    <property type="match status" value="1"/>
</dbReference>
<dbReference type="EMBL" id="CGIH01000053">
    <property type="protein sequence ID" value="CFY12342.1"/>
    <property type="molecule type" value="Genomic_DNA"/>
</dbReference>
<dbReference type="InterPro" id="IPR050855">
    <property type="entry name" value="NDM-1-like"/>
</dbReference>
<dbReference type="SMART" id="SM00849">
    <property type="entry name" value="Lactamase_B"/>
    <property type="match status" value="1"/>
</dbReference>
<dbReference type="InterPro" id="IPR036866">
    <property type="entry name" value="RibonucZ/Hydroxyglut_hydro"/>
</dbReference>
<protein>
    <submittedName>
        <fullName evidence="2">Beta-lactamase-like</fullName>
    </submittedName>
</protein>
<dbReference type="OrthoDB" id="9761531at2"/>
<keyword evidence="3" id="KW-1185">Reference proteome</keyword>
<dbReference type="PANTHER" id="PTHR42951">
    <property type="entry name" value="METALLO-BETA-LACTAMASE DOMAIN-CONTAINING"/>
    <property type="match status" value="1"/>
</dbReference>
<name>A0A0E4GCF8_9FIRM</name>
<dbReference type="STRING" id="690567.2814"/>
<sequence>MLKTIDRHITLVDFQSFLFPRCNCLWIQDDINCLIDNSPDQADLAHLRQQRIDLIINSHGHIDHYLYNQQFPRSKIMMHPEDAAIAQSKEKYLEAFGMTTLNQDSRLQELYLKEVQYQTTRIDQYINANQVINLGTTYFEVLHLPGHSPGHCGFIFPEQGFIFSADIEFSNFGPWYANLDSSIPQFLQSIDRLADLKPDYFISGHGAALVTENITKRLKAYRDIIFARQRRIVDLLYRGYHSLAELARHYPVYQRAPQPAAVFYIYEQVMILVHLRYLKEQGYLIQDNEGYYLKPGLSPAKLSI</sequence>
<gene>
    <name evidence="2" type="ORF">2814</name>
</gene>
<dbReference type="CDD" id="cd06262">
    <property type="entry name" value="metallo-hydrolase-like_MBL-fold"/>
    <property type="match status" value="1"/>
</dbReference>
<evidence type="ECO:0000259" key="1">
    <source>
        <dbReference type="SMART" id="SM00849"/>
    </source>
</evidence>
<accession>A0A0E4GCF8</accession>
<reference evidence="2 3" key="1">
    <citation type="submission" date="2015-03" db="EMBL/GenBank/DDBJ databases">
        <authorList>
            <person name="Murphy D."/>
        </authorList>
    </citation>
    <scope>NUCLEOTIDE SEQUENCE [LARGE SCALE GENOMIC DNA]</scope>
    <source>
        <strain evidence="2 3">OL-4</strain>
    </source>
</reference>
<evidence type="ECO:0000313" key="3">
    <source>
        <dbReference type="Proteomes" id="UP000045545"/>
    </source>
</evidence>
<dbReference type="Gene3D" id="3.60.15.10">
    <property type="entry name" value="Ribonuclease Z/Hydroxyacylglutathione hydrolase-like"/>
    <property type="match status" value="1"/>
</dbReference>
<organism evidence="2 3">
    <name type="scientific">Syntrophomonas zehnderi OL-4</name>
    <dbReference type="NCBI Taxonomy" id="690567"/>
    <lineage>
        <taxon>Bacteria</taxon>
        <taxon>Bacillati</taxon>
        <taxon>Bacillota</taxon>
        <taxon>Clostridia</taxon>
        <taxon>Eubacteriales</taxon>
        <taxon>Syntrophomonadaceae</taxon>
        <taxon>Syntrophomonas</taxon>
    </lineage>
</organism>
<dbReference type="Proteomes" id="UP000045545">
    <property type="component" value="Unassembled WGS sequence"/>
</dbReference>
<evidence type="ECO:0000313" key="2">
    <source>
        <dbReference type="EMBL" id="CFY12342.1"/>
    </source>
</evidence>
<dbReference type="InterPro" id="IPR001279">
    <property type="entry name" value="Metallo-B-lactamas"/>
</dbReference>